<dbReference type="SUPFAM" id="SSF69025">
    <property type="entry name" value="Hypothetical protein MTH865"/>
    <property type="match status" value="1"/>
</dbReference>
<sequence length="78" mass="7948">MNVKAEIKTQIAGALAGAEFPIASPEALLNAFPNGADTTCECGDVKLRAGDAGSVLTASDFPFESAESVADTIVSRAF</sequence>
<gene>
    <name evidence="1" type="ordered locus">Glov_3706</name>
</gene>
<evidence type="ECO:0008006" key="3">
    <source>
        <dbReference type="Google" id="ProtNLM"/>
    </source>
</evidence>
<keyword evidence="2" id="KW-1185">Reference proteome</keyword>
<dbReference type="RefSeq" id="WP_012471722.1">
    <property type="nucleotide sequence ID" value="NC_010815.1"/>
</dbReference>
<dbReference type="AlphaFoldDB" id="B3EBX2"/>
<proteinExistence type="predicted"/>
<geneLocation type="plasmid" evidence="1 2">
    <name>pGLOV01</name>
</geneLocation>
<evidence type="ECO:0000313" key="1">
    <source>
        <dbReference type="EMBL" id="ACD97404.1"/>
    </source>
</evidence>
<name>B3EBX2_TRIL1</name>
<dbReference type="Gene3D" id="1.10.238.80">
    <property type="entry name" value="MTH865-like"/>
    <property type="match status" value="1"/>
</dbReference>
<dbReference type="InterPro" id="IPR036825">
    <property type="entry name" value="MTH865-like_sf"/>
</dbReference>
<dbReference type="InterPro" id="IPR024093">
    <property type="entry name" value="Uncharacterised_MTH865"/>
</dbReference>
<dbReference type="HOGENOM" id="CLU_193458_0_0_7"/>
<keyword evidence="1" id="KW-0614">Plasmid</keyword>
<organism evidence="1 2">
    <name type="scientific">Trichlorobacter lovleyi (strain ATCC BAA-1151 / DSM 17278 / SZ)</name>
    <name type="common">Geobacter lovleyi</name>
    <dbReference type="NCBI Taxonomy" id="398767"/>
    <lineage>
        <taxon>Bacteria</taxon>
        <taxon>Pseudomonadati</taxon>
        <taxon>Thermodesulfobacteriota</taxon>
        <taxon>Desulfuromonadia</taxon>
        <taxon>Geobacterales</taxon>
        <taxon>Geobacteraceae</taxon>
        <taxon>Trichlorobacter</taxon>
    </lineage>
</organism>
<dbReference type="KEGG" id="glo:Glov_3706"/>
<accession>B3EBX2</accession>
<reference evidence="1 2" key="1">
    <citation type="submission" date="2008-05" db="EMBL/GenBank/DDBJ databases">
        <title>Complete sequence of plasmid of Geobacter lovleyi SZ.</title>
        <authorList>
            <consortium name="US DOE Joint Genome Institute"/>
            <person name="Lucas S."/>
            <person name="Copeland A."/>
            <person name="Lapidus A."/>
            <person name="Glavina del Rio T."/>
            <person name="Dalin E."/>
            <person name="Tice H."/>
            <person name="Bruce D."/>
            <person name="Goodwin L."/>
            <person name="Pitluck S."/>
            <person name="Chertkov O."/>
            <person name="Meincke L."/>
            <person name="Brettin T."/>
            <person name="Detter J.C."/>
            <person name="Han C."/>
            <person name="Tapia R."/>
            <person name="Kuske C.R."/>
            <person name="Schmutz J."/>
            <person name="Larimer F."/>
            <person name="Land M."/>
            <person name="Hauser L."/>
            <person name="Kyrpides N."/>
            <person name="Mikhailova N."/>
            <person name="Sung Y."/>
            <person name="Fletcher K.E."/>
            <person name="Ritalahti K.M."/>
            <person name="Loeffler F.E."/>
            <person name="Richardson P."/>
        </authorList>
    </citation>
    <scope>NUCLEOTIDE SEQUENCE [LARGE SCALE GENOMIC DNA]</scope>
    <source>
        <strain evidence="2">ATCC BAA-1151 / DSM 17278 / SZ</strain>
        <plasmid evidence="2">Plasmid pGLOV01</plasmid>
    </source>
</reference>
<protein>
    <recommendedName>
        <fullName evidence="3">MTH865-like family protein</fullName>
    </recommendedName>
</protein>
<dbReference type="eggNOG" id="COG4746">
    <property type="taxonomic scope" value="Bacteria"/>
</dbReference>
<dbReference type="OrthoDB" id="1808525at2"/>
<dbReference type="EMBL" id="CP001090">
    <property type="protein sequence ID" value="ACD97404.1"/>
    <property type="molecule type" value="Genomic_DNA"/>
</dbReference>
<evidence type="ECO:0000313" key="2">
    <source>
        <dbReference type="Proteomes" id="UP000002420"/>
    </source>
</evidence>
<dbReference type="Proteomes" id="UP000002420">
    <property type="component" value="Plasmid pGLOV01"/>
</dbReference>
<dbReference type="Pfam" id="PF07747">
    <property type="entry name" value="MTH865"/>
    <property type="match status" value="1"/>
</dbReference>